<reference evidence="1 2" key="1">
    <citation type="journal article" date="2019" name="Int. J. Syst. Evol. Microbiol.">
        <title>The Global Catalogue of Microorganisms (GCM) 10K type strain sequencing project: providing services to taxonomists for standard genome sequencing and annotation.</title>
        <authorList>
            <consortium name="The Broad Institute Genomics Platform"/>
            <consortium name="The Broad Institute Genome Sequencing Center for Infectious Disease"/>
            <person name="Wu L."/>
            <person name="Ma J."/>
        </authorList>
    </citation>
    <scope>NUCLEOTIDE SEQUENCE [LARGE SCALE GENOMIC DNA]</scope>
    <source>
        <strain evidence="1 2">JCM 16009</strain>
    </source>
</reference>
<evidence type="ECO:0008006" key="3">
    <source>
        <dbReference type="Google" id="ProtNLM"/>
    </source>
</evidence>
<name>A0ABN2N2H5_9PSEU</name>
<accession>A0ABN2N2H5</accession>
<keyword evidence="2" id="KW-1185">Reference proteome</keyword>
<comment type="caution">
    <text evidence="1">The sequence shown here is derived from an EMBL/GenBank/DDBJ whole genome shotgun (WGS) entry which is preliminary data.</text>
</comment>
<evidence type="ECO:0000313" key="1">
    <source>
        <dbReference type="EMBL" id="GAA1847929.1"/>
    </source>
</evidence>
<dbReference type="Proteomes" id="UP001500449">
    <property type="component" value="Unassembled WGS sequence"/>
</dbReference>
<proteinExistence type="predicted"/>
<gene>
    <name evidence="1" type="ORF">GCM10009836_29540</name>
</gene>
<protein>
    <recommendedName>
        <fullName evidence="3">BON domain-containing protein</fullName>
    </recommendedName>
</protein>
<organism evidence="1 2">
    <name type="scientific">Pseudonocardia ailaonensis</name>
    <dbReference type="NCBI Taxonomy" id="367279"/>
    <lineage>
        <taxon>Bacteria</taxon>
        <taxon>Bacillati</taxon>
        <taxon>Actinomycetota</taxon>
        <taxon>Actinomycetes</taxon>
        <taxon>Pseudonocardiales</taxon>
        <taxon>Pseudonocardiaceae</taxon>
        <taxon>Pseudonocardia</taxon>
    </lineage>
</organism>
<dbReference type="EMBL" id="BAAAQK010000006">
    <property type="protein sequence ID" value="GAA1847929.1"/>
    <property type="molecule type" value="Genomic_DNA"/>
</dbReference>
<sequence length="154" mass="17605">MRERRIEDVDSVVAGLDPGSSPHGRRLRAGIETLRGRLRLAHGRCEQVDERRWADYRAALDTGVGELDVELGRVAEHHDVEEVDERVYPHLARLELEAWRLRIGEVEESMSVDLVTYAHRELVVEGPVRREDVERILDAIRVSVPFVETSPAPR</sequence>
<evidence type="ECO:0000313" key="2">
    <source>
        <dbReference type="Proteomes" id="UP001500449"/>
    </source>
</evidence>